<evidence type="ECO:0000313" key="3">
    <source>
        <dbReference type="EMBL" id="KAK0739813.1"/>
    </source>
</evidence>
<keyword evidence="4" id="KW-1185">Reference proteome</keyword>
<proteinExistence type="predicted"/>
<accession>A0AA40BT45</accession>
<sequence length="599" mass="66554">MSSDEGDEGDDDLHTTEPLQTWEQLLDRFSSEVHRLSRQHVSSHRRLEANLKGQLAVMKRDLSRQLTREVDELRTSLAIASQQPKFPLFRKLPVEVRIKIWEFALFSCPRILEIRASYLSRGGQVMMPQIVYHGVFSNPSGTSGFSTLGLGSLPPGSNGSNFARDFRPVAVTPALGGNGSILGWAGPQPHHQHVHKHPRNHNHHPVLIHPVHNHPVHNHPVHNHPVHNHSVHNHNHSHNPSVNHHRSNNRLPAPVITTNRLPPPALTSVCHESRTVALRYGNLYKTKTVAESLSPPTPIPTLPRAGAALPPPPSSSSPQPNPTYSTSYTWFSPSIDHLKLPSTGPAYTASILPPSALPVPLNIQSFARQVLIRKPQDKLELDRQVKRFQSQSTSTTAADSFPQLKTIGIIVTCDVIRPRSGGWEWGLGTSPSTQLFPTGGGPIRFVDLQSPTQAATIALTFPLTTPPSHVWRLHHASLLFNDPLISPLFNASNFRLEGWQVSWLVNRYRRFPLTFSLGEVVSEEDLVFLHNGEEKKKNGWVEEELKRMPEITLYHLFVLDEFGEEGSGGGVTWGRRGGDEEVVWRGWGLGGRLGTLGVV</sequence>
<evidence type="ECO:0000259" key="2">
    <source>
        <dbReference type="Pfam" id="PF20150"/>
    </source>
</evidence>
<name>A0AA40BT45_9PEZI</name>
<dbReference type="InterPro" id="IPR045518">
    <property type="entry name" value="2EXR"/>
</dbReference>
<dbReference type="PANTHER" id="PTHR35910:SF6">
    <property type="entry name" value="2EXR DOMAIN-CONTAINING PROTEIN"/>
    <property type="match status" value="1"/>
</dbReference>
<dbReference type="EMBL" id="JAUKTV010000004">
    <property type="protein sequence ID" value="KAK0739813.1"/>
    <property type="molecule type" value="Genomic_DNA"/>
</dbReference>
<dbReference type="AlphaFoldDB" id="A0AA40BT45"/>
<feature type="region of interest" description="Disordered" evidence="1">
    <location>
        <begin position="291"/>
        <end position="323"/>
    </location>
</feature>
<comment type="caution">
    <text evidence="3">The sequence shown here is derived from an EMBL/GenBank/DDBJ whole genome shotgun (WGS) entry which is preliminary data.</text>
</comment>
<evidence type="ECO:0000256" key="1">
    <source>
        <dbReference type="SAM" id="MobiDB-lite"/>
    </source>
</evidence>
<evidence type="ECO:0000313" key="4">
    <source>
        <dbReference type="Proteomes" id="UP001172159"/>
    </source>
</evidence>
<feature type="domain" description="2EXR" evidence="2">
    <location>
        <begin position="86"/>
        <end position="337"/>
    </location>
</feature>
<gene>
    <name evidence="3" type="ORF">B0T21DRAFT_347080</name>
</gene>
<organism evidence="3 4">
    <name type="scientific">Apiosordaria backusii</name>
    <dbReference type="NCBI Taxonomy" id="314023"/>
    <lineage>
        <taxon>Eukaryota</taxon>
        <taxon>Fungi</taxon>
        <taxon>Dikarya</taxon>
        <taxon>Ascomycota</taxon>
        <taxon>Pezizomycotina</taxon>
        <taxon>Sordariomycetes</taxon>
        <taxon>Sordariomycetidae</taxon>
        <taxon>Sordariales</taxon>
        <taxon>Lasiosphaeriaceae</taxon>
        <taxon>Apiosordaria</taxon>
    </lineage>
</organism>
<dbReference type="PANTHER" id="PTHR35910">
    <property type="entry name" value="2EXR DOMAIN-CONTAINING PROTEIN"/>
    <property type="match status" value="1"/>
</dbReference>
<reference evidence="3" key="1">
    <citation type="submission" date="2023-06" db="EMBL/GenBank/DDBJ databases">
        <title>Genome-scale phylogeny and comparative genomics of the fungal order Sordariales.</title>
        <authorList>
            <consortium name="Lawrence Berkeley National Laboratory"/>
            <person name="Hensen N."/>
            <person name="Bonometti L."/>
            <person name="Westerberg I."/>
            <person name="Brannstrom I.O."/>
            <person name="Guillou S."/>
            <person name="Cros-Aarteil S."/>
            <person name="Calhoun S."/>
            <person name="Haridas S."/>
            <person name="Kuo A."/>
            <person name="Mondo S."/>
            <person name="Pangilinan J."/>
            <person name="Riley R."/>
            <person name="Labutti K."/>
            <person name="Andreopoulos B."/>
            <person name="Lipzen A."/>
            <person name="Chen C."/>
            <person name="Yanf M."/>
            <person name="Daum C."/>
            <person name="Ng V."/>
            <person name="Clum A."/>
            <person name="Steindorff A."/>
            <person name="Ohm R."/>
            <person name="Martin F."/>
            <person name="Silar P."/>
            <person name="Natvig D."/>
            <person name="Lalanne C."/>
            <person name="Gautier V."/>
            <person name="Ament-Velasquez S.L."/>
            <person name="Kruys A."/>
            <person name="Hutchinson M.I."/>
            <person name="Powell A.J."/>
            <person name="Barry K."/>
            <person name="Miller A.N."/>
            <person name="Grigoriev I.V."/>
            <person name="Debuchy R."/>
            <person name="Gladieux P."/>
            <person name="Thoren M.H."/>
            <person name="Johannesson H."/>
        </authorList>
    </citation>
    <scope>NUCLEOTIDE SEQUENCE</scope>
    <source>
        <strain evidence="3">CBS 540.89</strain>
    </source>
</reference>
<dbReference type="Pfam" id="PF20150">
    <property type="entry name" value="2EXR"/>
    <property type="match status" value="1"/>
</dbReference>
<dbReference type="Proteomes" id="UP001172159">
    <property type="component" value="Unassembled WGS sequence"/>
</dbReference>
<protein>
    <recommendedName>
        <fullName evidence="2">2EXR domain-containing protein</fullName>
    </recommendedName>
</protein>
<feature type="compositionally biased region" description="Pro residues" evidence="1">
    <location>
        <begin position="309"/>
        <end position="321"/>
    </location>
</feature>